<dbReference type="InterPro" id="IPR013785">
    <property type="entry name" value="Aldolase_TIM"/>
</dbReference>
<feature type="binding site" evidence="10">
    <location>
        <position position="66"/>
    </location>
    <ligand>
        <name>substrate</name>
    </ligand>
</feature>
<protein>
    <recommendedName>
        <fullName evidence="7 10">Ribulose-phosphate 3-epimerase</fullName>
        <ecNumber evidence="7 10">5.1.3.1</ecNumber>
    </recommendedName>
</protein>
<feature type="binding site" evidence="10">
    <location>
        <begin position="197"/>
        <end position="198"/>
    </location>
    <ligand>
        <name>substrate</name>
    </ligand>
</feature>
<dbReference type="PIRSF" id="PIRSF001461">
    <property type="entry name" value="RPE"/>
    <property type="match status" value="1"/>
</dbReference>
<evidence type="ECO:0000256" key="3">
    <source>
        <dbReference type="ARBA" id="ARBA00001941"/>
    </source>
</evidence>
<dbReference type="Pfam" id="PF00834">
    <property type="entry name" value="Ribul_P_3_epim"/>
    <property type="match status" value="1"/>
</dbReference>
<dbReference type="HAMAP" id="MF_02227">
    <property type="entry name" value="RPE"/>
    <property type="match status" value="1"/>
</dbReference>
<dbReference type="EC" id="5.1.3.1" evidence="7 10"/>
<feature type="binding site" evidence="10">
    <location>
        <begin position="142"/>
        <end position="145"/>
    </location>
    <ligand>
        <name>substrate</name>
    </ligand>
</feature>
<dbReference type="InterPro" id="IPR011060">
    <property type="entry name" value="RibuloseP-bd_barrel"/>
</dbReference>
<evidence type="ECO:0000256" key="8">
    <source>
        <dbReference type="ARBA" id="ARBA00022723"/>
    </source>
</evidence>
<evidence type="ECO:0000256" key="10">
    <source>
        <dbReference type="HAMAP-Rule" id="MF_02227"/>
    </source>
</evidence>
<feature type="active site" description="Proton donor" evidence="10">
    <location>
        <position position="175"/>
    </location>
</feature>
<keyword evidence="10 11" id="KW-0119">Carbohydrate metabolism</keyword>
<keyword evidence="8 10" id="KW-0479">Metal-binding</keyword>
<dbReference type="CDD" id="cd00429">
    <property type="entry name" value="RPE"/>
    <property type="match status" value="1"/>
</dbReference>
<comment type="catalytic activity">
    <reaction evidence="1 10 11">
        <text>D-ribulose 5-phosphate = D-xylulose 5-phosphate</text>
        <dbReference type="Rhea" id="RHEA:13677"/>
        <dbReference type="ChEBI" id="CHEBI:57737"/>
        <dbReference type="ChEBI" id="CHEBI:58121"/>
        <dbReference type="EC" id="5.1.3.1"/>
    </reaction>
</comment>
<evidence type="ECO:0000313" key="12">
    <source>
        <dbReference type="EMBL" id="MCB7386675.1"/>
    </source>
</evidence>
<reference evidence="12 13" key="1">
    <citation type="submission" date="2021-10" db="EMBL/GenBank/DDBJ databases">
        <title>Collection of gut derived symbiotic bacterial strains cultured from healthy donors.</title>
        <authorList>
            <person name="Lin H."/>
            <person name="Littmann E."/>
            <person name="Kohout C."/>
            <person name="Pamer E.G."/>
        </authorList>
    </citation>
    <scope>NUCLEOTIDE SEQUENCE [LARGE SCALE GENOMIC DNA]</scope>
    <source>
        <strain evidence="12 13">DFI.1.165</strain>
    </source>
</reference>
<gene>
    <name evidence="10 12" type="primary">rpe</name>
    <name evidence="12" type="ORF">LIZ65_05190</name>
</gene>
<accession>A0ABS8DE29</accession>
<comment type="pathway">
    <text evidence="10">Carbohydrate degradation.</text>
</comment>
<dbReference type="InterPro" id="IPR026019">
    <property type="entry name" value="Ribul_P_3_epim"/>
</dbReference>
<comment type="cofactor">
    <cofactor evidence="10">
        <name>a divalent metal cation</name>
        <dbReference type="ChEBI" id="CHEBI:60240"/>
    </cofactor>
    <text evidence="10">Binds 1 divalent metal cation per subunit.</text>
</comment>
<proteinExistence type="inferred from homology"/>
<comment type="function">
    <text evidence="10">Catalyzes the reversible epimerization of D-ribulose 5-phosphate to D-xylulose 5-phosphate.</text>
</comment>
<dbReference type="NCBIfam" id="TIGR01163">
    <property type="entry name" value="rpe"/>
    <property type="match status" value="1"/>
</dbReference>
<dbReference type="NCBIfam" id="NF004076">
    <property type="entry name" value="PRK05581.1-4"/>
    <property type="match status" value="1"/>
</dbReference>
<name>A0ABS8DE29_9FIRM</name>
<comment type="cofactor">
    <cofactor evidence="2">
        <name>Mn(2+)</name>
        <dbReference type="ChEBI" id="CHEBI:29035"/>
    </cofactor>
</comment>
<dbReference type="SUPFAM" id="SSF51366">
    <property type="entry name" value="Ribulose-phoshate binding barrel"/>
    <property type="match status" value="1"/>
</dbReference>
<keyword evidence="9 10" id="KW-0413">Isomerase</keyword>
<keyword evidence="13" id="KW-1185">Reference proteome</keyword>
<comment type="similarity">
    <text evidence="6 10 11">Belongs to the ribulose-phosphate 3-epimerase family.</text>
</comment>
<dbReference type="GO" id="GO:0004750">
    <property type="term" value="F:D-ribulose-phosphate 3-epimerase activity"/>
    <property type="evidence" value="ECO:0007669"/>
    <property type="project" value="UniProtKB-EC"/>
</dbReference>
<dbReference type="Proteomes" id="UP001299546">
    <property type="component" value="Unassembled WGS sequence"/>
</dbReference>
<evidence type="ECO:0000256" key="5">
    <source>
        <dbReference type="ARBA" id="ARBA00001954"/>
    </source>
</evidence>
<dbReference type="RefSeq" id="WP_066736533.1">
    <property type="nucleotide sequence ID" value="NZ_JAJCIQ010000002.1"/>
</dbReference>
<organism evidence="12 13">
    <name type="scientific">Bariatricus massiliensis</name>
    <dbReference type="NCBI Taxonomy" id="1745713"/>
    <lineage>
        <taxon>Bacteria</taxon>
        <taxon>Bacillati</taxon>
        <taxon>Bacillota</taxon>
        <taxon>Clostridia</taxon>
        <taxon>Lachnospirales</taxon>
        <taxon>Lachnospiraceae</taxon>
        <taxon>Bariatricus</taxon>
    </lineage>
</organism>
<evidence type="ECO:0000256" key="6">
    <source>
        <dbReference type="ARBA" id="ARBA00009541"/>
    </source>
</evidence>
<feature type="binding site" evidence="10">
    <location>
        <position position="35"/>
    </location>
    <ligand>
        <name>a divalent metal cation</name>
        <dbReference type="ChEBI" id="CHEBI:60240"/>
    </ligand>
</feature>
<feature type="binding site" evidence="10">
    <location>
        <position position="8"/>
    </location>
    <ligand>
        <name>substrate</name>
    </ligand>
</feature>
<feature type="binding site" evidence="10">
    <location>
        <position position="175"/>
    </location>
    <ligand>
        <name>a divalent metal cation</name>
        <dbReference type="ChEBI" id="CHEBI:60240"/>
    </ligand>
</feature>
<feature type="binding site" evidence="10">
    <location>
        <position position="33"/>
    </location>
    <ligand>
        <name>a divalent metal cation</name>
        <dbReference type="ChEBI" id="CHEBI:60240"/>
    </ligand>
</feature>
<dbReference type="InterPro" id="IPR000056">
    <property type="entry name" value="Ribul_P_3_epim-like"/>
</dbReference>
<evidence type="ECO:0000256" key="11">
    <source>
        <dbReference type="PIRNR" id="PIRNR001461"/>
    </source>
</evidence>
<evidence type="ECO:0000256" key="2">
    <source>
        <dbReference type="ARBA" id="ARBA00001936"/>
    </source>
</evidence>
<comment type="cofactor">
    <cofactor evidence="5">
        <name>Fe(2+)</name>
        <dbReference type="ChEBI" id="CHEBI:29033"/>
    </cofactor>
</comment>
<comment type="cofactor">
    <cofactor evidence="3">
        <name>Co(2+)</name>
        <dbReference type="ChEBI" id="CHEBI:48828"/>
    </cofactor>
</comment>
<comment type="cofactor">
    <cofactor evidence="4">
        <name>Zn(2+)</name>
        <dbReference type="ChEBI" id="CHEBI:29105"/>
    </cofactor>
</comment>
<dbReference type="EMBL" id="JAJCIS010000002">
    <property type="protein sequence ID" value="MCB7386675.1"/>
    <property type="molecule type" value="Genomic_DNA"/>
</dbReference>
<feature type="binding site" evidence="10">
    <location>
        <begin position="175"/>
        <end position="177"/>
    </location>
    <ligand>
        <name>substrate</name>
    </ligand>
</feature>
<evidence type="ECO:0000256" key="4">
    <source>
        <dbReference type="ARBA" id="ARBA00001947"/>
    </source>
</evidence>
<evidence type="ECO:0000313" key="13">
    <source>
        <dbReference type="Proteomes" id="UP001299546"/>
    </source>
</evidence>
<feature type="active site" description="Proton acceptor" evidence="10">
    <location>
        <position position="35"/>
    </location>
</feature>
<evidence type="ECO:0000256" key="9">
    <source>
        <dbReference type="ARBA" id="ARBA00023235"/>
    </source>
</evidence>
<evidence type="ECO:0000256" key="1">
    <source>
        <dbReference type="ARBA" id="ARBA00001782"/>
    </source>
</evidence>
<dbReference type="Gene3D" id="3.20.20.70">
    <property type="entry name" value="Aldolase class I"/>
    <property type="match status" value="1"/>
</dbReference>
<sequence>MKYILSPSILAADFTELGRQIQATETGGAEYLHFDVMDGVFVPSISFGMPVLASIKNATKQVMDAHLMITEPIRYVEEFVKAGANIVTVHYEACEDVKATIRKIHECGAKAGISICPDTPADVLKDLLEEVEMILVMTVHPGFGGQKLIPETLEKVAEIRQMLDDAGLQRDIQVDGGIYTNNVEMALKAGANVIVAGSAVFKGSPLQNTKEFMEILKRYE</sequence>
<comment type="caution">
    <text evidence="12">The sequence shown here is derived from an EMBL/GenBank/DDBJ whole genome shotgun (WGS) entry which is preliminary data.</text>
</comment>
<evidence type="ECO:0000256" key="7">
    <source>
        <dbReference type="ARBA" id="ARBA00013188"/>
    </source>
</evidence>
<dbReference type="PANTHER" id="PTHR11749">
    <property type="entry name" value="RIBULOSE-5-PHOSPHATE-3-EPIMERASE"/>
    <property type="match status" value="1"/>
</dbReference>
<feature type="binding site" evidence="10">
    <location>
        <position position="66"/>
    </location>
    <ligand>
        <name>a divalent metal cation</name>
        <dbReference type="ChEBI" id="CHEBI:60240"/>
    </ligand>
</feature>